<protein>
    <submittedName>
        <fullName evidence="2">Uncharacterized protein</fullName>
    </submittedName>
</protein>
<feature type="compositionally biased region" description="Basic and acidic residues" evidence="1">
    <location>
        <begin position="33"/>
        <end position="43"/>
    </location>
</feature>
<feature type="region of interest" description="Disordered" evidence="1">
    <location>
        <begin position="94"/>
        <end position="152"/>
    </location>
</feature>
<name>A0A9P6ACG7_9AGAM</name>
<reference evidence="2" key="1">
    <citation type="journal article" date="2020" name="Nat. Commun.">
        <title>Large-scale genome sequencing of mycorrhizal fungi provides insights into the early evolution of symbiotic traits.</title>
        <authorList>
            <person name="Miyauchi S."/>
            <person name="Kiss E."/>
            <person name="Kuo A."/>
            <person name="Drula E."/>
            <person name="Kohler A."/>
            <person name="Sanchez-Garcia M."/>
            <person name="Morin E."/>
            <person name="Andreopoulos B."/>
            <person name="Barry K.W."/>
            <person name="Bonito G."/>
            <person name="Buee M."/>
            <person name="Carver A."/>
            <person name="Chen C."/>
            <person name="Cichocki N."/>
            <person name="Clum A."/>
            <person name="Culley D."/>
            <person name="Crous P.W."/>
            <person name="Fauchery L."/>
            <person name="Girlanda M."/>
            <person name="Hayes R.D."/>
            <person name="Keri Z."/>
            <person name="LaButti K."/>
            <person name="Lipzen A."/>
            <person name="Lombard V."/>
            <person name="Magnuson J."/>
            <person name="Maillard F."/>
            <person name="Murat C."/>
            <person name="Nolan M."/>
            <person name="Ohm R.A."/>
            <person name="Pangilinan J."/>
            <person name="Pereira M.F."/>
            <person name="Perotto S."/>
            <person name="Peter M."/>
            <person name="Pfister S."/>
            <person name="Riley R."/>
            <person name="Sitrit Y."/>
            <person name="Stielow J.B."/>
            <person name="Szollosi G."/>
            <person name="Zifcakova L."/>
            <person name="Stursova M."/>
            <person name="Spatafora J.W."/>
            <person name="Tedersoo L."/>
            <person name="Vaario L.M."/>
            <person name="Yamada A."/>
            <person name="Yan M."/>
            <person name="Wang P."/>
            <person name="Xu J."/>
            <person name="Bruns T."/>
            <person name="Baldrian P."/>
            <person name="Vilgalys R."/>
            <person name="Dunand C."/>
            <person name="Henrissat B."/>
            <person name="Grigoriev I.V."/>
            <person name="Hibbett D."/>
            <person name="Nagy L.G."/>
            <person name="Martin F.M."/>
        </authorList>
    </citation>
    <scope>NUCLEOTIDE SEQUENCE</scope>
    <source>
        <strain evidence="2">UP504</strain>
    </source>
</reference>
<gene>
    <name evidence="2" type="ORF">BS47DRAFT_1369570</name>
</gene>
<sequence length="152" mass="17474">MPGFLTTRWLSGEEESTHHNGPKIPNDLWLNMLKEESKKREQAQKQNGGGQRFTPSRVPGRRRKEKMGVVEVEKIPKDTTAWPGYAHDQVDALERGSLDKENKPKNRMSDKISLQEGRERGERGWVTSEKRIRRCTKGSTEKEVIKAHPNKS</sequence>
<evidence type="ECO:0000313" key="3">
    <source>
        <dbReference type="Proteomes" id="UP000886523"/>
    </source>
</evidence>
<dbReference type="EMBL" id="MU129369">
    <property type="protein sequence ID" value="KAF9503382.1"/>
    <property type="molecule type" value="Genomic_DNA"/>
</dbReference>
<dbReference type="AlphaFoldDB" id="A0A9P6ACG7"/>
<comment type="caution">
    <text evidence="2">The sequence shown here is derived from an EMBL/GenBank/DDBJ whole genome shotgun (WGS) entry which is preliminary data.</text>
</comment>
<dbReference type="Proteomes" id="UP000886523">
    <property type="component" value="Unassembled WGS sequence"/>
</dbReference>
<evidence type="ECO:0000313" key="2">
    <source>
        <dbReference type="EMBL" id="KAF9503382.1"/>
    </source>
</evidence>
<feature type="region of interest" description="Disordered" evidence="1">
    <location>
        <begin position="1"/>
        <end position="68"/>
    </location>
</feature>
<organism evidence="2 3">
    <name type="scientific">Hydnum rufescens UP504</name>
    <dbReference type="NCBI Taxonomy" id="1448309"/>
    <lineage>
        <taxon>Eukaryota</taxon>
        <taxon>Fungi</taxon>
        <taxon>Dikarya</taxon>
        <taxon>Basidiomycota</taxon>
        <taxon>Agaricomycotina</taxon>
        <taxon>Agaricomycetes</taxon>
        <taxon>Cantharellales</taxon>
        <taxon>Hydnaceae</taxon>
        <taxon>Hydnum</taxon>
    </lineage>
</organism>
<feature type="compositionally biased region" description="Basic and acidic residues" evidence="1">
    <location>
        <begin position="94"/>
        <end position="110"/>
    </location>
</feature>
<keyword evidence="3" id="KW-1185">Reference proteome</keyword>
<proteinExistence type="predicted"/>
<evidence type="ECO:0000256" key="1">
    <source>
        <dbReference type="SAM" id="MobiDB-lite"/>
    </source>
</evidence>
<accession>A0A9P6ACG7</accession>